<name>A0A182WR47_9DIPT</name>
<keyword evidence="1" id="KW-0472">Membrane</keyword>
<dbReference type="SUPFAM" id="SSF57603">
    <property type="entry name" value="FnI-like domain"/>
    <property type="match status" value="1"/>
</dbReference>
<dbReference type="SMART" id="SM00214">
    <property type="entry name" value="VWC"/>
    <property type="match status" value="1"/>
</dbReference>
<accession>A0A182WR47</accession>
<keyword evidence="1" id="KW-1133">Transmembrane helix</keyword>
<evidence type="ECO:0000259" key="3">
    <source>
        <dbReference type="PROSITE" id="PS50184"/>
    </source>
</evidence>
<sequence>MAPIRNRPSTQALRPVRAMALVLVIASLLATSCTADEAVTDLEMRCQDVQCYIECPSDSYLSNMMDANGGKMETSNQAGEQGREKRAIAMTNHAHVPIKIIPSAMLFHYYSNNLHPQQQLRLKRDTDLTELIEAGLDYTENDPHLQELCCPKCVCLPCPEAPSCPPNFKPIIDAHEQTGQPGKCCPSYQCALHRMCYSEIKKTYYKDGETWQETACRACRCQAGERRCVEPTCKPLNCEHQIELPDRCCPVCDPTKSIFCEDHNCELRCRNGYERRGDCALCSCATVPSNTTDLSGPDGKTTETTAVVANFTSDAVIEDGVAAKNVTGMHGQPDVDDGFFSNPWKPLFWGAVILLFLLFSYAIYHLVTVECVKKLLFSCNQIPQRKSAYNRVSSTVPVTLPANAPTANSMA</sequence>
<reference evidence="4" key="2">
    <citation type="submission" date="2020-05" db="UniProtKB">
        <authorList>
            <consortium name="EnsemblMetazoa"/>
        </authorList>
    </citation>
    <scope>IDENTIFICATION</scope>
    <source>
        <strain evidence="4">MINIMUS1</strain>
    </source>
</reference>
<keyword evidence="5" id="KW-1185">Reference proteome</keyword>
<feature type="chain" id="PRO_5008141799" description="VWFC domain-containing protein" evidence="2">
    <location>
        <begin position="36"/>
        <end position="411"/>
    </location>
</feature>
<dbReference type="AlphaFoldDB" id="A0A182WR47"/>
<dbReference type="Proteomes" id="UP000075920">
    <property type="component" value="Unassembled WGS sequence"/>
</dbReference>
<dbReference type="STRING" id="112268.A0A182WR47"/>
<feature type="domain" description="VWFC" evidence="3">
    <location>
        <begin position="194"/>
        <end position="253"/>
    </location>
</feature>
<dbReference type="PROSITE" id="PS51257">
    <property type="entry name" value="PROKAR_LIPOPROTEIN"/>
    <property type="match status" value="1"/>
</dbReference>
<evidence type="ECO:0000256" key="2">
    <source>
        <dbReference type="SAM" id="SignalP"/>
    </source>
</evidence>
<reference evidence="5" key="1">
    <citation type="submission" date="2013-03" db="EMBL/GenBank/DDBJ databases">
        <title>The Genome Sequence of Anopheles minimus MINIMUS1.</title>
        <authorList>
            <consortium name="The Broad Institute Genomics Platform"/>
            <person name="Neafsey D.E."/>
            <person name="Walton C."/>
            <person name="Walker B."/>
            <person name="Young S.K."/>
            <person name="Zeng Q."/>
            <person name="Gargeya S."/>
            <person name="Fitzgerald M."/>
            <person name="Haas B."/>
            <person name="Abouelleil A."/>
            <person name="Allen A.W."/>
            <person name="Alvarado L."/>
            <person name="Arachchi H.M."/>
            <person name="Berlin A.M."/>
            <person name="Chapman S.B."/>
            <person name="Gainer-Dewar J."/>
            <person name="Goldberg J."/>
            <person name="Griggs A."/>
            <person name="Gujja S."/>
            <person name="Hansen M."/>
            <person name="Howarth C."/>
            <person name="Imamovic A."/>
            <person name="Ireland A."/>
            <person name="Larimer J."/>
            <person name="McCowan C."/>
            <person name="Murphy C."/>
            <person name="Pearson M."/>
            <person name="Poon T.W."/>
            <person name="Priest M."/>
            <person name="Roberts A."/>
            <person name="Saif S."/>
            <person name="Shea T."/>
            <person name="Sisk P."/>
            <person name="Sykes S."/>
            <person name="Wortman J."/>
            <person name="Nusbaum C."/>
            <person name="Birren B."/>
        </authorList>
    </citation>
    <scope>NUCLEOTIDE SEQUENCE [LARGE SCALE GENOMIC DNA]</scope>
    <source>
        <strain evidence="5">MINIMUS1</strain>
    </source>
</reference>
<dbReference type="VEuPathDB" id="VectorBase:AMIN015683"/>
<evidence type="ECO:0000313" key="5">
    <source>
        <dbReference type="Proteomes" id="UP000075920"/>
    </source>
</evidence>
<keyword evidence="1" id="KW-0812">Transmembrane</keyword>
<evidence type="ECO:0000256" key="1">
    <source>
        <dbReference type="SAM" id="Phobius"/>
    </source>
</evidence>
<protein>
    <recommendedName>
        <fullName evidence="3">VWFC domain-containing protein</fullName>
    </recommendedName>
</protein>
<evidence type="ECO:0000313" key="4">
    <source>
        <dbReference type="EnsemblMetazoa" id="AMIN015683-PA"/>
    </source>
</evidence>
<dbReference type="PROSITE" id="PS50184">
    <property type="entry name" value="VWFC_2"/>
    <property type="match status" value="1"/>
</dbReference>
<proteinExistence type="predicted"/>
<dbReference type="InterPro" id="IPR001007">
    <property type="entry name" value="VWF_dom"/>
</dbReference>
<keyword evidence="2" id="KW-0732">Signal</keyword>
<organism evidence="4 5">
    <name type="scientific">Anopheles minimus</name>
    <dbReference type="NCBI Taxonomy" id="112268"/>
    <lineage>
        <taxon>Eukaryota</taxon>
        <taxon>Metazoa</taxon>
        <taxon>Ecdysozoa</taxon>
        <taxon>Arthropoda</taxon>
        <taxon>Hexapoda</taxon>
        <taxon>Insecta</taxon>
        <taxon>Pterygota</taxon>
        <taxon>Neoptera</taxon>
        <taxon>Endopterygota</taxon>
        <taxon>Diptera</taxon>
        <taxon>Nematocera</taxon>
        <taxon>Culicoidea</taxon>
        <taxon>Culicidae</taxon>
        <taxon>Anophelinae</taxon>
        <taxon>Anopheles</taxon>
    </lineage>
</organism>
<dbReference type="Pfam" id="PF23334">
    <property type="entry name" value="VWC2L_2nd"/>
    <property type="match status" value="1"/>
</dbReference>
<dbReference type="Gene3D" id="6.20.200.20">
    <property type="match status" value="1"/>
</dbReference>
<dbReference type="PROSITE" id="PS01208">
    <property type="entry name" value="VWFC_1"/>
    <property type="match status" value="1"/>
</dbReference>
<feature type="transmembrane region" description="Helical" evidence="1">
    <location>
        <begin position="347"/>
        <end position="367"/>
    </location>
</feature>
<feature type="signal peptide" evidence="2">
    <location>
        <begin position="1"/>
        <end position="35"/>
    </location>
</feature>
<dbReference type="EnsemblMetazoa" id="AMIN015683-RA">
    <property type="protein sequence ID" value="AMIN015683-PA"/>
    <property type="gene ID" value="AMIN015683"/>
</dbReference>